<evidence type="ECO:0000313" key="2">
    <source>
        <dbReference type="Proteomes" id="UP000186112"/>
    </source>
</evidence>
<dbReference type="AlphaFoldDB" id="A0A1U7M8Z6"/>
<keyword evidence="2" id="KW-1185">Reference proteome</keyword>
<dbReference type="EMBL" id="LTDM01000002">
    <property type="protein sequence ID" value="OLS03803.1"/>
    <property type="molecule type" value="Genomic_DNA"/>
</dbReference>
<gene>
    <name evidence="1" type="ORF">TICRE_01260</name>
</gene>
<protein>
    <submittedName>
        <fullName evidence="1">Uncharacterized protein</fullName>
    </submittedName>
</protein>
<name>A0A1U7M8Z6_TISCR</name>
<proteinExistence type="predicted"/>
<comment type="caution">
    <text evidence="1">The sequence shown here is derived from an EMBL/GenBank/DDBJ whole genome shotgun (WGS) entry which is preliminary data.</text>
</comment>
<sequence length="30" mass="3461">MKISIDDKTKKYLTSKKEDSIIIWLEGCSS</sequence>
<organism evidence="1 2">
    <name type="scientific">Tissierella creatinophila DSM 6911</name>
    <dbReference type="NCBI Taxonomy" id="1123403"/>
    <lineage>
        <taxon>Bacteria</taxon>
        <taxon>Bacillati</taxon>
        <taxon>Bacillota</taxon>
        <taxon>Tissierellia</taxon>
        <taxon>Tissierellales</taxon>
        <taxon>Tissierellaceae</taxon>
        <taxon>Tissierella</taxon>
    </lineage>
</organism>
<reference evidence="1 2" key="1">
    <citation type="submission" date="2016-02" db="EMBL/GenBank/DDBJ databases">
        <title>Genome sequence of Tissierella creatinophila DSM 6911.</title>
        <authorList>
            <person name="Poehlein A."/>
            <person name="Daniel R."/>
        </authorList>
    </citation>
    <scope>NUCLEOTIDE SEQUENCE [LARGE SCALE GENOMIC DNA]</scope>
    <source>
        <strain evidence="1 2">DSM 6911</strain>
    </source>
</reference>
<accession>A0A1U7M8Z6</accession>
<evidence type="ECO:0000313" key="1">
    <source>
        <dbReference type="EMBL" id="OLS03803.1"/>
    </source>
</evidence>
<dbReference type="Proteomes" id="UP000186112">
    <property type="component" value="Unassembled WGS sequence"/>
</dbReference>